<protein>
    <recommendedName>
        <fullName evidence="4">J domain-containing protein</fullName>
    </recommendedName>
</protein>
<reference evidence="2" key="1">
    <citation type="submission" date="2020-11" db="EMBL/GenBank/DDBJ databases">
        <title>Chlorella ohadii genome sequencing and assembly.</title>
        <authorList>
            <person name="Murik O."/>
            <person name="Treves H."/>
            <person name="Kedem I."/>
            <person name="Shotland Y."/>
            <person name="Kaplan A."/>
        </authorList>
    </citation>
    <scope>NUCLEOTIDE SEQUENCE</scope>
    <source>
        <strain evidence="2">1</strain>
    </source>
</reference>
<comment type="caution">
    <text evidence="2">The sequence shown here is derived from an EMBL/GenBank/DDBJ whole genome shotgun (WGS) entry which is preliminary data.</text>
</comment>
<name>A0AAD5DPF3_9CHLO</name>
<organism evidence="2 3">
    <name type="scientific">Chlorella ohadii</name>
    <dbReference type="NCBI Taxonomy" id="2649997"/>
    <lineage>
        <taxon>Eukaryota</taxon>
        <taxon>Viridiplantae</taxon>
        <taxon>Chlorophyta</taxon>
        <taxon>core chlorophytes</taxon>
        <taxon>Trebouxiophyceae</taxon>
        <taxon>Chlorellales</taxon>
        <taxon>Chlorellaceae</taxon>
        <taxon>Chlorella clade</taxon>
        <taxon>Chlorella</taxon>
    </lineage>
</organism>
<evidence type="ECO:0000313" key="2">
    <source>
        <dbReference type="EMBL" id="KAI7841332.1"/>
    </source>
</evidence>
<accession>A0AAD5DPF3</accession>
<dbReference type="EMBL" id="JADXDR010000064">
    <property type="protein sequence ID" value="KAI7841332.1"/>
    <property type="molecule type" value="Genomic_DNA"/>
</dbReference>
<keyword evidence="3" id="KW-1185">Reference proteome</keyword>
<evidence type="ECO:0008006" key="4">
    <source>
        <dbReference type="Google" id="ProtNLM"/>
    </source>
</evidence>
<feature type="region of interest" description="Disordered" evidence="1">
    <location>
        <begin position="41"/>
        <end position="129"/>
    </location>
</feature>
<proteinExistence type="predicted"/>
<feature type="region of interest" description="Disordered" evidence="1">
    <location>
        <begin position="212"/>
        <end position="237"/>
    </location>
</feature>
<gene>
    <name evidence="2" type="ORF">COHA_004950</name>
</gene>
<feature type="compositionally biased region" description="Low complexity" evidence="1">
    <location>
        <begin position="60"/>
        <end position="72"/>
    </location>
</feature>
<feature type="compositionally biased region" description="Low complexity" evidence="1">
    <location>
        <begin position="114"/>
        <end position="129"/>
    </location>
</feature>
<evidence type="ECO:0000313" key="3">
    <source>
        <dbReference type="Proteomes" id="UP001205105"/>
    </source>
</evidence>
<evidence type="ECO:0000256" key="1">
    <source>
        <dbReference type="SAM" id="MobiDB-lite"/>
    </source>
</evidence>
<dbReference type="AlphaFoldDB" id="A0AAD5DPF3"/>
<sequence>MHQRAAAAAATGRAYHAMLEQRERQRAAVAEEQERMRSLWASAAANAARQRHVPGPRTPSASVGSSGGISASRLGPAGSGRPNSSTCRAGAATAGPSVRATPPNVRAVPPGNPTSPAAAGSGSQAGQGPQLRDARFWMLYTLQWNRLYEDASGGDDLWGQGFSSAAAAAKQQAGQASGGAAGKASGFGMPAEEFWREFVRESARGWRFQQAYGARPQQGPQQGAQQAQQQEQQAARAGELPTVGAAAGGGSLEQEVRAELARMLSAAGGDLLRFIAALGVAFEPAADRGAALRNARTAFLLRLHPDKLRQAGEREQLQGLLATQVFNTLWAAERGRA</sequence>
<dbReference type="Proteomes" id="UP001205105">
    <property type="component" value="Unassembled WGS sequence"/>
</dbReference>